<comment type="caution">
    <text evidence="1">The sequence shown here is derived from an EMBL/GenBank/DDBJ whole genome shotgun (WGS) entry which is preliminary data.</text>
</comment>
<organism evidence="1 2">
    <name type="scientific">Vaccinium darrowii</name>
    <dbReference type="NCBI Taxonomy" id="229202"/>
    <lineage>
        <taxon>Eukaryota</taxon>
        <taxon>Viridiplantae</taxon>
        <taxon>Streptophyta</taxon>
        <taxon>Embryophyta</taxon>
        <taxon>Tracheophyta</taxon>
        <taxon>Spermatophyta</taxon>
        <taxon>Magnoliopsida</taxon>
        <taxon>eudicotyledons</taxon>
        <taxon>Gunneridae</taxon>
        <taxon>Pentapetalae</taxon>
        <taxon>asterids</taxon>
        <taxon>Ericales</taxon>
        <taxon>Ericaceae</taxon>
        <taxon>Vaccinioideae</taxon>
        <taxon>Vaccinieae</taxon>
        <taxon>Vaccinium</taxon>
    </lineage>
</organism>
<gene>
    <name evidence="1" type="ORF">Vadar_028117</name>
</gene>
<dbReference type="Proteomes" id="UP000828048">
    <property type="component" value="Chromosome 7"/>
</dbReference>
<proteinExistence type="predicted"/>
<accession>A0ACB7Y9N6</accession>
<protein>
    <submittedName>
        <fullName evidence="1">Uncharacterized protein</fullName>
    </submittedName>
</protein>
<sequence length="333" mass="35300">MWQKLEQMDEYIDEIRNHAHRLEAVGHHVDDDDLVFYTLNGLPVEEFKNLKTAVRTRGDVSFEELTTLLHSEEMQIHKYEASSSAKVFVTTDKGNTFSQNAAPISSSAGPPSSAGSSSQIQMFQPQNEQTSFYPQNVQSQNRNSGYDNRGRGRNTGGFGTSQPQGMPGVNFIGGNSQGISGTGYTGFGGFNGSGFGIGSVFGTQNCAPPYNQLSQFARSGVPQFGNSVLPQPAGHGFIGNGSQNSVNPCVQPTAFSAVTSSSTSPQWYFDSGASSHVTNSLANLQLHQPCTSGEGIVVGNGNSVPVTYSGHSNTSSSTSGTLPPGFVPHSDIL</sequence>
<evidence type="ECO:0000313" key="2">
    <source>
        <dbReference type="Proteomes" id="UP000828048"/>
    </source>
</evidence>
<evidence type="ECO:0000313" key="1">
    <source>
        <dbReference type="EMBL" id="KAH7850110.1"/>
    </source>
</evidence>
<dbReference type="EMBL" id="CM037157">
    <property type="protein sequence ID" value="KAH7850110.1"/>
    <property type="molecule type" value="Genomic_DNA"/>
</dbReference>
<name>A0ACB7Y9N6_9ERIC</name>
<reference evidence="1 2" key="1">
    <citation type="journal article" date="2021" name="Hortic Res">
        <title>High-quality reference genome and annotation aids understanding of berry development for evergreen blueberry (Vaccinium darrowii).</title>
        <authorList>
            <person name="Yu J."/>
            <person name="Hulse-Kemp A.M."/>
            <person name="Babiker E."/>
            <person name="Staton M."/>
        </authorList>
    </citation>
    <scope>NUCLEOTIDE SEQUENCE [LARGE SCALE GENOMIC DNA]</scope>
    <source>
        <strain evidence="2">cv. NJ 8807/NJ 8810</strain>
        <tissue evidence="1">Young leaf</tissue>
    </source>
</reference>
<keyword evidence="2" id="KW-1185">Reference proteome</keyword>